<evidence type="ECO:0000313" key="7">
    <source>
        <dbReference type="Proteomes" id="UP000197138"/>
    </source>
</evidence>
<reference evidence="7" key="1">
    <citation type="journal article" date="2017" name="Plant J.">
        <title>The pomegranate (Punica granatum L.) genome and the genomics of punicalagin biosynthesis.</title>
        <authorList>
            <person name="Qin G."/>
            <person name="Xu C."/>
            <person name="Ming R."/>
            <person name="Tang H."/>
            <person name="Guyot R."/>
            <person name="Kramer E.M."/>
            <person name="Hu Y."/>
            <person name="Yi X."/>
            <person name="Qi Y."/>
            <person name="Xu X."/>
            <person name="Gao Z."/>
            <person name="Pan H."/>
            <person name="Jian J."/>
            <person name="Tian Y."/>
            <person name="Yue Z."/>
            <person name="Xu Y."/>
        </authorList>
    </citation>
    <scope>NUCLEOTIDE SEQUENCE [LARGE SCALE GENOMIC DNA]</scope>
    <source>
        <strain evidence="7">cv. Dabenzi</strain>
    </source>
</reference>
<dbReference type="RefSeq" id="XP_031399200.1">
    <property type="nucleotide sequence ID" value="XM_031543340.1"/>
</dbReference>
<dbReference type="EMBL" id="MTKT01005400">
    <property type="protein sequence ID" value="OWM67328.1"/>
    <property type="molecule type" value="Genomic_DNA"/>
</dbReference>
<dbReference type="OrthoDB" id="1884766at2759"/>
<proteinExistence type="predicted"/>
<keyword evidence="8" id="KW-1185">Reference proteome</keyword>
<dbReference type="Proteomes" id="UP000197138">
    <property type="component" value="Unassembled WGS sequence"/>
</dbReference>
<reference evidence="9" key="4">
    <citation type="submission" date="2025-04" db="UniProtKB">
        <authorList>
            <consortium name="RefSeq"/>
        </authorList>
    </citation>
    <scope>IDENTIFICATION</scope>
    <source>
        <tissue evidence="9">Leaf</tissue>
    </source>
</reference>
<dbReference type="SUPFAM" id="SSF57889">
    <property type="entry name" value="Cysteine-rich domain"/>
    <property type="match status" value="6"/>
</dbReference>
<sequence>MASLEYPGHEHALIRQEISENCRVACSMCSQDIRGTAYCCQEHCDFFLDESCASVEFPPQIKHPSHPQHSLSLTLTPGKPWYDYNCGDCSFSLEAKFAMATLSTPQDELREGEEDVIEHISHEHPLTSFHVNIPNWAMCKGCWLRISGRVYGCRCCGFLLHESCARAPRVILQHPFHPQHSLTIVFDCGKGFHCQACDTEKHNYLGYYCHECQVHLDMPCASAITFPSHPFHDREHNEDGSTMIQHFSHRHPMKSLQLSSVGADIRCKVCELHISGEVYCCPECIFFLHKLCADELPQVIAHYLHPEHPLTYQGECQYRGGTFYCNCCSREYTDMPSFRCESCYFDLDPKCALQTHSAIQEGVATTIQHFIHDHPLTLYYFKPTNYYKPMKNLVFHCEACRQPMTTDGLAYCCLVCDKNNGDRFLLHQSCAHLPSGLEHPFHPQHQLKLLPRAPSAEHFYCSACHERSQGFTFYCAECEFHLDLVCASLKPTLEHHRHEHNLTYFQRSPYKYPSCNFCRRSSRIDVYCCLPCNFNLHHKCLPLPPVIEHECHPYHPLVLFSKFVLGDPNDQYCDFCEEIRNPDHGVYRCDQCWYTTHIDCVISMSEVEGNISTQFEDRRLTKLNEEIASLEETIKVMETNLEALTENLDALKVRKKRDF</sequence>
<dbReference type="InterPro" id="IPR046349">
    <property type="entry name" value="C1-like_sf"/>
</dbReference>
<evidence type="ECO:0000259" key="5">
    <source>
        <dbReference type="PROSITE" id="PS50081"/>
    </source>
</evidence>
<evidence type="ECO:0000256" key="2">
    <source>
        <dbReference type="ARBA" id="ARBA00022737"/>
    </source>
</evidence>
<reference evidence="6" key="2">
    <citation type="submission" date="2017-06" db="EMBL/GenBank/DDBJ databases">
        <title>The pomegranate genome and the genomics of punicalagin biosynthesis.</title>
        <authorList>
            <person name="Xu C."/>
        </authorList>
    </citation>
    <scope>NUCLEOTIDE SEQUENCE [LARGE SCALE GENOMIC DNA]</scope>
    <source>
        <tissue evidence="6">Fresh leaf</tissue>
    </source>
</reference>
<evidence type="ECO:0000256" key="4">
    <source>
        <dbReference type="SAM" id="Coils"/>
    </source>
</evidence>
<dbReference type="Pfam" id="PF03107">
    <property type="entry name" value="C1_2"/>
    <property type="match status" value="8"/>
</dbReference>
<dbReference type="InterPro" id="IPR002219">
    <property type="entry name" value="PKC_DAG/PE"/>
</dbReference>
<evidence type="ECO:0000256" key="1">
    <source>
        <dbReference type="ARBA" id="ARBA00022723"/>
    </source>
</evidence>
<evidence type="ECO:0000256" key="3">
    <source>
        <dbReference type="ARBA" id="ARBA00022833"/>
    </source>
</evidence>
<dbReference type="PANTHER" id="PTHR46288">
    <property type="entry name" value="PHORBOL-ESTER/DAG-TYPE DOMAIN-CONTAINING PROTEIN"/>
    <property type="match status" value="1"/>
</dbReference>
<organism evidence="6 7">
    <name type="scientific">Punica granatum</name>
    <name type="common">Pomegranate</name>
    <dbReference type="NCBI Taxonomy" id="22663"/>
    <lineage>
        <taxon>Eukaryota</taxon>
        <taxon>Viridiplantae</taxon>
        <taxon>Streptophyta</taxon>
        <taxon>Embryophyta</taxon>
        <taxon>Tracheophyta</taxon>
        <taxon>Spermatophyta</taxon>
        <taxon>Magnoliopsida</taxon>
        <taxon>eudicotyledons</taxon>
        <taxon>Gunneridae</taxon>
        <taxon>Pentapetalae</taxon>
        <taxon>rosids</taxon>
        <taxon>malvids</taxon>
        <taxon>Myrtales</taxon>
        <taxon>Lythraceae</taxon>
        <taxon>Punica</taxon>
    </lineage>
</organism>
<protein>
    <submittedName>
        <fullName evidence="9">Uncharacterized protein LOC116209640 isoform X1</fullName>
    </submittedName>
</protein>
<dbReference type="InterPro" id="IPR004146">
    <property type="entry name" value="DC1"/>
</dbReference>
<gene>
    <name evidence="9" type="primary">LOC116209640</name>
    <name evidence="6" type="ORF">CDL15_Pgr000780</name>
</gene>
<dbReference type="AlphaFoldDB" id="A0A218W4D8"/>
<reference evidence="8" key="3">
    <citation type="journal article" date="2020" name="Plant Biotechnol. J.">
        <title>The pomegranate (Punica granatum L.) draft genome dissects genetic divergence between soft- and hard-seeded cultivars.</title>
        <authorList>
            <person name="Luo X."/>
            <person name="Li H."/>
            <person name="Wu Z."/>
            <person name="Yao W."/>
            <person name="Zhao P."/>
            <person name="Cao D."/>
            <person name="Yu H."/>
            <person name="Li K."/>
            <person name="Poudel K."/>
            <person name="Zhao D."/>
            <person name="Zhang F."/>
            <person name="Xia X."/>
            <person name="Chen L."/>
            <person name="Wang Q."/>
            <person name="Jing D."/>
            <person name="Cao S."/>
        </authorList>
    </citation>
    <scope>NUCLEOTIDE SEQUENCE [LARGE SCALE GENOMIC DNA]</scope>
</reference>
<dbReference type="PROSITE" id="PS50081">
    <property type="entry name" value="ZF_DAG_PE_2"/>
    <property type="match status" value="1"/>
</dbReference>
<feature type="coiled-coil region" evidence="4">
    <location>
        <begin position="613"/>
        <end position="654"/>
    </location>
</feature>
<dbReference type="GO" id="GO:0046872">
    <property type="term" value="F:metal ion binding"/>
    <property type="evidence" value="ECO:0007669"/>
    <property type="project" value="UniProtKB-KW"/>
</dbReference>
<feature type="domain" description="Phorbol-ester/DAG-type" evidence="5">
    <location>
        <begin position="497"/>
        <end position="551"/>
    </location>
</feature>
<dbReference type="GeneID" id="116209640"/>
<evidence type="ECO:0000313" key="6">
    <source>
        <dbReference type="EMBL" id="OWM67328.1"/>
    </source>
</evidence>
<keyword evidence="4" id="KW-0175">Coiled coil</keyword>
<dbReference type="PANTHER" id="PTHR46288:SF27">
    <property type="entry name" value="CYSTEINE_HISTIDINE-RICH C1 DOMAIN FAMILY PROTEIN"/>
    <property type="match status" value="1"/>
</dbReference>
<evidence type="ECO:0000313" key="9">
    <source>
        <dbReference type="RefSeq" id="XP_031399200.1"/>
    </source>
</evidence>
<name>A0A218W4D8_PUNGR</name>
<keyword evidence="1" id="KW-0479">Metal-binding</keyword>
<accession>A0A218W4D8</accession>
<keyword evidence="3" id="KW-0862">Zinc</keyword>
<evidence type="ECO:0000313" key="8">
    <source>
        <dbReference type="Proteomes" id="UP000515151"/>
    </source>
</evidence>
<keyword evidence="2" id="KW-0677">Repeat</keyword>
<dbReference type="Proteomes" id="UP000515151">
    <property type="component" value="Chromosome 5"/>
</dbReference>